<dbReference type="SUPFAM" id="SSF81321">
    <property type="entry name" value="Family A G protein-coupled receptor-like"/>
    <property type="match status" value="1"/>
</dbReference>
<evidence type="ECO:0000256" key="4">
    <source>
        <dbReference type="ARBA" id="ARBA00023136"/>
    </source>
</evidence>
<dbReference type="InterPro" id="IPR000276">
    <property type="entry name" value="GPCR_Rhodpsn"/>
</dbReference>
<gene>
    <name evidence="7" type="ORF">CHS0354_031949</name>
</gene>
<dbReference type="GO" id="GO:0016020">
    <property type="term" value="C:membrane"/>
    <property type="evidence" value="ECO:0007669"/>
    <property type="project" value="UniProtKB-SubCell"/>
</dbReference>
<dbReference type="InterPro" id="IPR017452">
    <property type="entry name" value="GPCR_Rhodpsn_7TM"/>
</dbReference>
<reference evidence="7" key="1">
    <citation type="journal article" date="2021" name="Genome Biol. Evol.">
        <title>A High-Quality Reference Genome for a Parasitic Bivalve with Doubly Uniparental Inheritance (Bivalvia: Unionida).</title>
        <authorList>
            <person name="Smith C.H."/>
        </authorList>
    </citation>
    <scope>NUCLEOTIDE SEQUENCE</scope>
    <source>
        <strain evidence="7">CHS0354</strain>
    </source>
</reference>
<dbReference type="PROSITE" id="PS50262">
    <property type="entry name" value="G_PROTEIN_RECEP_F1_2"/>
    <property type="match status" value="1"/>
</dbReference>
<accession>A0AAE0S392</accession>
<evidence type="ECO:0000313" key="7">
    <source>
        <dbReference type="EMBL" id="KAK3584541.1"/>
    </source>
</evidence>
<keyword evidence="3 5" id="KW-1133">Transmembrane helix</keyword>
<dbReference type="PRINTS" id="PR00237">
    <property type="entry name" value="GPCRRHODOPSN"/>
</dbReference>
<evidence type="ECO:0000256" key="3">
    <source>
        <dbReference type="ARBA" id="ARBA00022989"/>
    </source>
</evidence>
<organism evidence="7 8">
    <name type="scientific">Potamilus streckersoni</name>
    <dbReference type="NCBI Taxonomy" id="2493646"/>
    <lineage>
        <taxon>Eukaryota</taxon>
        <taxon>Metazoa</taxon>
        <taxon>Spiralia</taxon>
        <taxon>Lophotrochozoa</taxon>
        <taxon>Mollusca</taxon>
        <taxon>Bivalvia</taxon>
        <taxon>Autobranchia</taxon>
        <taxon>Heteroconchia</taxon>
        <taxon>Palaeoheterodonta</taxon>
        <taxon>Unionida</taxon>
        <taxon>Unionoidea</taxon>
        <taxon>Unionidae</taxon>
        <taxon>Ambleminae</taxon>
        <taxon>Lampsilini</taxon>
        <taxon>Potamilus</taxon>
    </lineage>
</organism>
<dbReference type="Proteomes" id="UP001195483">
    <property type="component" value="Unassembled WGS sequence"/>
</dbReference>
<protein>
    <recommendedName>
        <fullName evidence="6">G-protein coupled receptors family 1 profile domain-containing protein</fullName>
    </recommendedName>
</protein>
<sequence length="104" mass="11466">MPQILVELAFNSFNIQVGYSDGANGVNVFDDTTAASSHEWLDLNPKPIDRVSRAEADSVTEQLVYLSTVFIMIVVGNTLVLVAIVLSGKRRSRMNFFMINLVCA</sequence>
<dbReference type="GO" id="GO:0004930">
    <property type="term" value="F:G protein-coupled receptor activity"/>
    <property type="evidence" value="ECO:0007669"/>
    <property type="project" value="InterPro"/>
</dbReference>
<name>A0AAE0S392_9BIVA</name>
<dbReference type="Gene3D" id="1.20.1070.10">
    <property type="entry name" value="Rhodopsin 7-helix transmembrane proteins"/>
    <property type="match status" value="1"/>
</dbReference>
<dbReference type="EMBL" id="JAEAOA010001900">
    <property type="protein sequence ID" value="KAK3584541.1"/>
    <property type="molecule type" value="Genomic_DNA"/>
</dbReference>
<reference evidence="7" key="2">
    <citation type="journal article" date="2021" name="Genome Biol. Evol.">
        <title>Developing a high-quality reference genome for a parasitic bivalve with doubly uniparental inheritance (Bivalvia: Unionida).</title>
        <authorList>
            <person name="Smith C.H."/>
        </authorList>
    </citation>
    <scope>NUCLEOTIDE SEQUENCE</scope>
    <source>
        <strain evidence="7">CHS0354</strain>
        <tissue evidence="7">Mantle</tissue>
    </source>
</reference>
<keyword evidence="2 5" id="KW-0812">Transmembrane</keyword>
<evidence type="ECO:0000313" key="8">
    <source>
        <dbReference type="Proteomes" id="UP001195483"/>
    </source>
</evidence>
<feature type="domain" description="G-protein coupled receptors family 1 profile" evidence="6">
    <location>
        <begin position="76"/>
        <end position="104"/>
    </location>
</feature>
<comment type="subcellular location">
    <subcellularLocation>
        <location evidence="1">Membrane</location>
    </subcellularLocation>
</comment>
<evidence type="ECO:0000256" key="2">
    <source>
        <dbReference type="ARBA" id="ARBA00022692"/>
    </source>
</evidence>
<comment type="caution">
    <text evidence="7">The sequence shown here is derived from an EMBL/GenBank/DDBJ whole genome shotgun (WGS) entry which is preliminary data.</text>
</comment>
<dbReference type="AlphaFoldDB" id="A0AAE0S392"/>
<evidence type="ECO:0000256" key="1">
    <source>
        <dbReference type="ARBA" id="ARBA00004370"/>
    </source>
</evidence>
<reference evidence="7" key="3">
    <citation type="submission" date="2023-05" db="EMBL/GenBank/DDBJ databases">
        <authorList>
            <person name="Smith C.H."/>
        </authorList>
    </citation>
    <scope>NUCLEOTIDE SEQUENCE</scope>
    <source>
        <strain evidence="7">CHS0354</strain>
        <tissue evidence="7">Mantle</tissue>
    </source>
</reference>
<feature type="non-terminal residue" evidence="7">
    <location>
        <position position="1"/>
    </location>
</feature>
<keyword evidence="8" id="KW-1185">Reference proteome</keyword>
<evidence type="ECO:0000259" key="6">
    <source>
        <dbReference type="PROSITE" id="PS50262"/>
    </source>
</evidence>
<keyword evidence="4 5" id="KW-0472">Membrane</keyword>
<evidence type="ECO:0000256" key="5">
    <source>
        <dbReference type="SAM" id="Phobius"/>
    </source>
</evidence>
<proteinExistence type="predicted"/>
<feature type="transmembrane region" description="Helical" evidence="5">
    <location>
        <begin position="63"/>
        <end position="86"/>
    </location>
</feature>